<organism evidence="3 4">
    <name type="scientific">Hespellia stercorisuis DSM 15480</name>
    <dbReference type="NCBI Taxonomy" id="1121950"/>
    <lineage>
        <taxon>Bacteria</taxon>
        <taxon>Bacillati</taxon>
        <taxon>Bacillota</taxon>
        <taxon>Clostridia</taxon>
        <taxon>Lachnospirales</taxon>
        <taxon>Lachnospiraceae</taxon>
        <taxon>Hespellia</taxon>
    </lineage>
</organism>
<dbReference type="AlphaFoldDB" id="A0A1M6JLT9"/>
<proteinExistence type="predicted"/>
<keyword evidence="4" id="KW-1185">Reference proteome</keyword>
<feature type="transmembrane region" description="Helical" evidence="1">
    <location>
        <begin position="5"/>
        <end position="22"/>
    </location>
</feature>
<evidence type="ECO:0000313" key="3">
    <source>
        <dbReference type="EMBL" id="SHJ47610.1"/>
    </source>
</evidence>
<feature type="transmembrane region" description="Helical" evidence="1">
    <location>
        <begin position="28"/>
        <end position="47"/>
    </location>
</feature>
<evidence type="ECO:0000259" key="2">
    <source>
        <dbReference type="Pfam" id="PF22570"/>
    </source>
</evidence>
<dbReference type="Proteomes" id="UP000184301">
    <property type="component" value="Unassembled WGS sequence"/>
</dbReference>
<feature type="transmembrane region" description="Helical" evidence="1">
    <location>
        <begin position="82"/>
        <end position="100"/>
    </location>
</feature>
<dbReference type="InterPro" id="IPR054331">
    <property type="entry name" value="LiaF_TM"/>
</dbReference>
<sequence>MKKRNWFWGLFFIMAAVCLLLSRMGFFYSVGIFRLFLTVAIAAWLFGSLRRADVVGILFSAAFLGITYAKELHITAITPWPILGAALLGSIGLSFMFPKLKNPYYDQGKRHWDGENKEHFDTIDNVEDSHIEFDTSFASAIKYVNADNLQTINLNCSFGAMKVFFDNAMIQNGNAVVNLNVSFAGVELYIPKTWKIVNNTYVSLGGIEEKNHDQSTGLPTLTMTGRVSFAGITIIYV</sequence>
<keyword evidence="1" id="KW-0812">Transmembrane</keyword>
<gene>
    <name evidence="3" type="ORF">SAMN02745243_00691</name>
</gene>
<dbReference type="Pfam" id="PF22570">
    <property type="entry name" value="LiaF-TM"/>
    <property type="match status" value="1"/>
</dbReference>
<evidence type="ECO:0000256" key="1">
    <source>
        <dbReference type="SAM" id="Phobius"/>
    </source>
</evidence>
<evidence type="ECO:0000313" key="4">
    <source>
        <dbReference type="Proteomes" id="UP000184301"/>
    </source>
</evidence>
<accession>A0A1M6JLT9</accession>
<dbReference type="STRING" id="1121950.SAMN02745243_00691"/>
<dbReference type="OrthoDB" id="2249781at2"/>
<keyword evidence="1" id="KW-0472">Membrane</keyword>
<protein>
    <recommendedName>
        <fullName evidence="2">LiaF transmembrane domain-containing protein</fullName>
    </recommendedName>
</protein>
<keyword evidence="1" id="KW-1133">Transmembrane helix</keyword>
<name>A0A1M6JLT9_9FIRM</name>
<dbReference type="RefSeq" id="WP_073105099.1">
    <property type="nucleotide sequence ID" value="NZ_FQZY01000009.1"/>
</dbReference>
<dbReference type="EMBL" id="FQZY01000009">
    <property type="protein sequence ID" value="SHJ47610.1"/>
    <property type="molecule type" value="Genomic_DNA"/>
</dbReference>
<reference evidence="3 4" key="1">
    <citation type="submission" date="2016-11" db="EMBL/GenBank/DDBJ databases">
        <authorList>
            <person name="Jaros S."/>
            <person name="Januszkiewicz K."/>
            <person name="Wedrychowicz H."/>
        </authorList>
    </citation>
    <scope>NUCLEOTIDE SEQUENCE [LARGE SCALE GENOMIC DNA]</scope>
    <source>
        <strain evidence="3 4">DSM 15480</strain>
    </source>
</reference>
<feature type="domain" description="LiaF transmembrane" evidence="2">
    <location>
        <begin position="7"/>
        <end position="101"/>
    </location>
</feature>
<feature type="transmembrane region" description="Helical" evidence="1">
    <location>
        <begin position="54"/>
        <end position="70"/>
    </location>
</feature>